<name>A0ABT5WWV3_9SPHN</name>
<keyword evidence="4" id="KW-1185">Reference proteome</keyword>
<dbReference type="EMBL" id="JARESE010000082">
    <property type="protein sequence ID" value="MDE8654356.1"/>
    <property type="molecule type" value="Genomic_DNA"/>
</dbReference>
<dbReference type="RefSeq" id="WP_275230467.1">
    <property type="nucleotide sequence ID" value="NZ_JARESE010000082.1"/>
</dbReference>
<comment type="caution">
    <text evidence="3">The sequence shown here is derived from an EMBL/GenBank/DDBJ whole genome shotgun (WGS) entry which is preliminary data.</text>
</comment>
<evidence type="ECO:0000256" key="1">
    <source>
        <dbReference type="SAM" id="MobiDB-lite"/>
    </source>
</evidence>
<evidence type="ECO:0008006" key="5">
    <source>
        <dbReference type="Google" id="ProtNLM"/>
    </source>
</evidence>
<evidence type="ECO:0000313" key="4">
    <source>
        <dbReference type="Proteomes" id="UP001216253"/>
    </source>
</evidence>
<evidence type="ECO:0000256" key="2">
    <source>
        <dbReference type="SAM" id="SignalP"/>
    </source>
</evidence>
<proteinExistence type="predicted"/>
<accession>A0ABT5WWV3</accession>
<organism evidence="3 4">
    <name type="scientific">Novosphingobium album</name>
    <name type="common">ex Liu et al. 2023</name>
    <dbReference type="NCBI Taxonomy" id="3031130"/>
    <lineage>
        <taxon>Bacteria</taxon>
        <taxon>Pseudomonadati</taxon>
        <taxon>Pseudomonadota</taxon>
        <taxon>Alphaproteobacteria</taxon>
        <taxon>Sphingomonadales</taxon>
        <taxon>Sphingomonadaceae</taxon>
        <taxon>Novosphingobium</taxon>
    </lineage>
</organism>
<feature type="compositionally biased region" description="Low complexity" evidence="1">
    <location>
        <begin position="46"/>
        <end position="55"/>
    </location>
</feature>
<gene>
    <name evidence="3" type="ORF">PYV00_21920</name>
</gene>
<keyword evidence="2" id="KW-0732">Signal</keyword>
<evidence type="ECO:0000313" key="3">
    <source>
        <dbReference type="EMBL" id="MDE8654356.1"/>
    </source>
</evidence>
<feature type="chain" id="PRO_5046312547" description="Lytic transglycosylase domain-containing protein" evidence="2">
    <location>
        <begin position="22"/>
        <end position="623"/>
    </location>
</feature>
<sequence>MKALHLLAGAALALTSAWAVAQEAPESILPPGFNDPTPAPPPAPANAPASGASAPSGGGPRTVAVPVVQGAPGRGAAVQALPPAGAPIGEDVLARLPSLDELARMTPEDFQDVLGLKPNFDVPPGSRRAMTRIGLIDEEEGGLPATSLSGQNARLVRVALAGNRGGLVSRWGHILLRRALASRLDAPPNMAPQEFLALRVALLLRMGEPDAARAILQDIDPGNITPDLAAVALRTYTEAGDFTGLCPVITANSRALDDPQWQASKAICSAFRGNGSAAMSQLDRSLSRGEMPRIDLLLAQRYAGAAGRSRRAVTIEWDNVDELTPWRFGLATAVGLQPPEKLMSEAGPRYMYLTALAPAAGLQRRAAAADRAAAAGVLSSQAMVDLYSQIYTDPDSSGVWSERAEALRDAYLLADPGARLSAIQKVWDGASGEKEKYSRQVLTAFAAARLPQSADLADSAVPLIASMLTAGLDGNAMRWAGVVDAGSEGWGLLALAAPSRSSAVDSGSVDKFISNDESAERRKSGFLVAGLAGLGRIDEGTASGYSADLDLKLGEATRWTTAIDGAARSRDVVTVAFLVGLGMQGSGWDRMSPRFLYHVVSALREVGLEAEARMIAAEAVARA</sequence>
<feature type="region of interest" description="Disordered" evidence="1">
    <location>
        <begin position="29"/>
        <end position="62"/>
    </location>
</feature>
<reference evidence="3 4" key="1">
    <citation type="submission" date="2023-03" db="EMBL/GenBank/DDBJ databases">
        <title>NovoSphingobium album sp. nov. isolated from polycyclic aromatic hydrocarbons- and heavy-metal polluted soil.</title>
        <authorList>
            <person name="Liu Z."/>
            <person name="Wang K."/>
        </authorList>
    </citation>
    <scope>NUCLEOTIDE SEQUENCE [LARGE SCALE GENOMIC DNA]</scope>
    <source>
        <strain evidence="3 4">H3SJ31-1</strain>
    </source>
</reference>
<protein>
    <recommendedName>
        <fullName evidence="5">Lytic transglycosylase domain-containing protein</fullName>
    </recommendedName>
</protein>
<dbReference type="Proteomes" id="UP001216253">
    <property type="component" value="Unassembled WGS sequence"/>
</dbReference>
<feature type="signal peptide" evidence="2">
    <location>
        <begin position="1"/>
        <end position="21"/>
    </location>
</feature>